<sequence>MKQLYLLSLLALLSFSALCQTHPAEKSDFQAEADRRIANLNKSLIPSGILYDRVVPLARLDVFNQRAQADTSSYTHFGQAHYELYNASYAPPVILNPDTLDARSARFKQTTVVPIGVLYYNFHKIDTLALRDNLLSVSNDLYYDVAGRPRIPYVSAWAFAVAPLAEQARTGSVAFQLPANLIIKNTSLSVSRVEVTGGDNNTTITLTPNGSSSSLYYSTGGEKVLKFKMVLSNNTSRITYGRLKLLGTASTITSATARVAADGTDYEAQYIPCFKEYIYSTESFKGYEEATARVGKGEVYYYYAAAKSCNNANNTSPANKLNVTKPIIVLDGFDPGDGRGAAEIYGRYLSYTSSASGPQNLGVQMRTKGYDVIVLNFPDGADYIERNAYVLMTLVTRVNQQLAAAGSMEKITIIGPSMAGLISRYALALMEKRGNVHNTRLWVSFDAPHLGANIPIGDQWFLNYMAPVSKGSRDARNKQINSPAARQMLVHHYLSNSQTVAGAPNYRDRFKTALETNGLPNTMGFPSSAIRKIALINGSQNGVLQPTGSACGTAFDLEVKKTVLSRVLLLWWLNSSVTSKFIATHVAFAPSADNVCKVFEGTSYGPFGIGIPGRDRYAKAINSGASIDLAPGGTYDSQGIIRDEANDMGGRALMKTSFSNLVENHSFIPTKSALAYKWNNQANVGNWGENLSNRNLFCSGEIPFDAYYAPAQNEEHVLLSEAGANFVTKEIDGIISIKLGNYGATIAGPDNMCASASYQLNGLPSGATASWKVSPTNLFTVSTGTGTMANLQKASASSTGQATITFTISGKCGNESISKTITLGSSNTAFISNPYDLSCYCQIYGPETGKTYQFFVDTNVSGVDPSNYLWTITPPLGSPEPYPMEYSGSSIYFDAYYPGEYTFELQQYTPGCGWSVKDTRSFYFNQGYDMYAYAYPNPTSDELNVSLSNAFPEDGNKTDSSYEVRLLDTQQKEVYSKKTKEKQLIIPVQKLKSGTYYLQLKSGNRNVVNRILIGKEVK</sequence>
<dbReference type="InterPro" id="IPR029058">
    <property type="entry name" value="AB_hydrolase_fold"/>
</dbReference>
<keyword evidence="4" id="KW-1185">Reference proteome</keyword>
<dbReference type="KEGG" id="pact:CA264_20885"/>
<feature type="signal peptide" evidence="1">
    <location>
        <begin position="1"/>
        <end position="19"/>
    </location>
</feature>
<geneLocation type="plasmid" evidence="3 4">
    <name>unnamed</name>
</geneLocation>
<gene>
    <name evidence="3" type="ORF">CA264_20885</name>
</gene>
<proteinExistence type="predicted"/>
<dbReference type="SUPFAM" id="SSF53474">
    <property type="entry name" value="alpha/beta-Hydrolases"/>
    <property type="match status" value="1"/>
</dbReference>
<evidence type="ECO:0000313" key="4">
    <source>
        <dbReference type="Proteomes" id="UP000266292"/>
    </source>
</evidence>
<organism evidence="3 4">
    <name type="scientific">Pontibacter actiniarum</name>
    <dbReference type="NCBI Taxonomy" id="323450"/>
    <lineage>
        <taxon>Bacteria</taxon>
        <taxon>Pseudomonadati</taxon>
        <taxon>Bacteroidota</taxon>
        <taxon>Cytophagia</taxon>
        <taxon>Cytophagales</taxon>
        <taxon>Hymenobacteraceae</taxon>
        <taxon>Pontibacter</taxon>
    </lineage>
</organism>
<keyword evidence="1" id="KW-0732">Signal</keyword>
<evidence type="ECO:0000259" key="2">
    <source>
        <dbReference type="Pfam" id="PF18962"/>
    </source>
</evidence>
<evidence type="ECO:0000313" key="3">
    <source>
        <dbReference type="EMBL" id="ARS38011.1"/>
    </source>
</evidence>
<accession>A0A1X9YZ03</accession>
<dbReference type="Pfam" id="PF18962">
    <property type="entry name" value="Por_Secre_tail"/>
    <property type="match status" value="1"/>
</dbReference>
<dbReference type="OrthoDB" id="4535652at2"/>
<feature type="chain" id="PRO_5010985942" evidence="1">
    <location>
        <begin position="20"/>
        <end position="1018"/>
    </location>
</feature>
<dbReference type="Gene3D" id="3.40.50.1820">
    <property type="entry name" value="alpha/beta hydrolase"/>
    <property type="match status" value="1"/>
</dbReference>
<reference evidence="4" key="1">
    <citation type="submission" date="2017-05" db="EMBL/GenBank/DDBJ databases">
        <authorList>
            <person name="Ray J."/>
            <person name="Price M."/>
            <person name="Deutschbauer A."/>
        </authorList>
    </citation>
    <scope>NUCLEOTIDE SEQUENCE [LARGE SCALE GENOMIC DNA]</scope>
    <source>
        <strain evidence="4">DSM 19842</strain>
        <plasmid evidence="4">unnamed</plasmid>
    </source>
</reference>
<dbReference type="AlphaFoldDB" id="A0A1X9YZ03"/>
<name>A0A1X9YZ03_9BACT</name>
<dbReference type="InterPro" id="IPR026444">
    <property type="entry name" value="Secre_tail"/>
</dbReference>
<evidence type="ECO:0000256" key="1">
    <source>
        <dbReference type="SAM" id="SignalP"/>
    </source>
</evidence>
<keyword evidence="3" id="KW-0614">Plasmid</keyword>
<protein>
    <submittedName>
        <fullName evidence="3">T9SS C-terminal target domain-containing protein</fullName>
    </submittedName>
</protein>
<dbReference type="Proteomes" id="UP000266292">
    <property type="component" value="Plasmid unnamed"/>
</dbReference>
<dbReference type="STRING" id="709015.GCA_000472485_00179"/>
<dbReference type="NCBIfam" id="TIGR04183">
    <property type="entry name" value="Por_Secre_tail"/>
    <property type="match status" value="1"/>
</dbReference>
<feature type="domain" description="Secretion system C-terminal sorting" evidence="2">
    <location>
        <begin position="935"/>
        <end position="1013"/>
    </location>
</feature>
<dbReference type="EMBL" id="CP021236">
    <property type="protein sequence ID" value="ARS38011.1"/>
    <property type="molecule type" value="Genomic_DNA"/>
</dbReference>
<dbReference type="RefSeq" id="WP_025603946.1">
    <property type="nucleotide sequence ID" value="NZ_CP021236.1"/>
</dbReference>